<evidence type="ECO:0000313" key="6">
    <source>
        <dbReference type="Proteomes" id="UP000001683"/>
    </source>
</evidence>
<feature type="domain" description="Nucleotidyl transferase" evidence="3">
    <location>
        <begin position="22"/>
        <end position="151"/>
    </location>
</feature>
<evidence type="ECO:0000256" key="1">
    <source>
        <dbReference type="ARBA" id="ARBA00010443"/>
    </source>
</evidence>
<dbReference type="SUPFAM" id="SSF53448">
    <property type="entry name" value="Nucleotide-diphospho-sugar transferases"/>
    <property type="match status" value="1"/>
</dbReference>
<evidence type="ECO:0000313" key="5">
    <source>
        <dbReference type="EMBL" id="ACB84156.1"/>
    </source>
</evidence>
<dbReference type="GO" id="GO:0008878">
    <property type="term" value="F:glucose-1-phosphate adenylyltransferase activity"/>
    <property type="evidence" value="ECO:0007669"/>
    <property type="project" value="InterPro"/>
</dbReference>
<dbReference type="InterPro" id="IPR011831">
    <property type="entry name" value="ADP-Glc_PPase"/>
</dbReference>
<dbReference type="AlphaFoldDB" id="B2A6E5"/>
<dbReference type="Gene3D" id="2.160.10.10">
    <property type="entry name" value="Hexapeptide repeat proteins"/>
    <property type="match status" value="1"/>
</dbReference>
<evidence type="ECO:0000259" key="4">
    <source>
        <dbReference type="Pfam" id="PF24894"/>
    </source>
</evidence>
<dbReference type="NCBIfam" id="TIGR02092">
    <property type="entry name" value="glgD"/>
    <property type="match status" value="1"/>
</dbReference>
<dbReference type="GO" id="GO:0005978">
    <property type="term" value="P:glycogen biosynthetic process"/>
    <property type="evidence" value="ECO:0007669"/>
    <property type="project" value="UniProtKB-KW"/>
</dbReference>
<protein>
    <submittedName>
        <fullName evidence="5">Glucose-1-phosphate adenylyltransferase, GlgD subunit</fullName>
    </submittedName>
</protein>
<proteinExistence type="inferred from homology"/>
<dbReference type="SUPFAM" id="SSF51161">
    <property type="entry name" value="Trimeric LpxA-like enzymes"/>
    <property type="match status" value="1"/>
</dbReference>
<dbReference type="PANTHER" id="PTHR43523">
    <property type="entry name" value="GLUCOSE-1-PHOSPHATE ADENYLYLTRANSFERASE-RELATED"/>
    <property type="match status" value="1"/>
</dbReference>
<sequence length="353" mass="40394">MKDLMGIIYLNKPEQDGKLPILTRNRCIASLPIWSKFRLIDFILTNMVQSGIENIALLSTIKYRALINHLQGGAAWGLDKKRDGLFIFIPTMSQSSYNLGHFDFQLLSENIDHIKKSHQDYLVFAPGNLVGNIDFQWLLNFHKKQEKDITYVRPGTDYASYSKDLSEDGYYQMHPIFLISKSLMVKLIREYYYTNFNGSITDLMTSSIRNNGLTINEVNYPNLNCITNMENYFNFSMNILETPEMLTGNMEVPVTKKRDLPPTRYYEGCEISQSLIAEGCHIKGEVNSSIIFHSVSIERGTQISNSIIFPETIINENSLLNEVIADKQVYISENKQLINSSTKPLVLSKQARV</sequence>
<keyword evidence="5" id="KW-0808">Transferase</keyword>
<keyword evidence="5" id="KW-0548">Nucleotidyltransferase</keyword>
<dbReference type="Pfam" id="PF00483">
    <property type="entry name" value="NTP_transferase"/>
    <property type="match status" value="1"/>
</dbReference>
<evidence type="ECO:0000259" key="3">
    <source>
        <dbReference type="Pfam" id="PF00483"/>
    </source>
</evidence>
<keyword evidence="2" id="KW-0320">Glycogen biosynthesis</keyword>
<dbReference type="EMBL" id="CP001034">
    <property type="protein sequence ID" value="ACB84156.1"/>
    <property type="molecule type" value="Genomic_DNA"/>
</dbReference>
<dbReference type="Gene3D" id="3.90.550.10">
    <property type="entry name" value="Spore Coat Polysaccharide Biosynthesis Protein SpsA, Chain A"/>
    <property type="match status" value="1"/>
</dbReference>
<evidence type="ECO:0000256" key="2">
    <source>
        <dbReference type="ARBA" id="ARBA00023056"/>
    </source>
</evidence>
<dbReference type="HOGENOM" id="CLU_029499_14_0_9"/>
<feature type="domain" description="Glucose-1-phosphate adenylyltransferase/Bifunctional protein GlmU-like C-terminal hexapeptide" evidence="4">
    <location>
        <begin position="269"/>
        <end position="336"/>
    </location>
</feature>
<accession>B2A6E5</accession>
<reference evidence="5 6" key="2">
    <citation type="journal article" date="2011" name="J. Bacteriol.">
        <title>Complete genome sequence of the anaerobic, halophilic alkalithermophile Natranaerobius thermophilus JW/NM-WN-LF.</title>
        <authorList>
            <person name="Zhao B."/>
            <person name="Mesbah N.M."/>
            <person name="Dalin E."/>
            <person name="Goodwin L."/>
            <person name="Nolan M."/>
            <person name="Pitluck S."/>
            <person name="Chertkov O."/>
            <person name="Brettin T.S."/>
            <person name="Han J."/>
            <person name="Larimer F.W."/>
            <person name="Land M.L."/>
            <person name="Hauser L."/>
            <person name="Kyrpides N."/>
            <person name="Wiegel J."/>
        </authorList>
    </citation>
    <scope>NUCLEOTIDE SEQUENCE [LARGE SCALE GENOMIC DNA]</scope>
    <source>
        <strain evidence="6">ATCC BAA-1301 / DSM 18059 / JW/NM-WN-LF</strain>
    </source>
</reference>
<dbReference type="InterPro" id="IPR056818">
    <property type="entry name" value="GlmU/GlgC-like_hexapep"/>
</dbReference>
<dbReference type="InterPro" id="IPR029044">
    <property type="entry name" value="Nucleotide-diphossugar_trans"/>
</dbReference>
<dbReference type="InParanoid" id="B2A6E5"/>
<dbReference type="InterPro" id="IPR011004">
    <property type="entry name" value="Trimer_LpxA-like_sf"/>
</dbReference>
<dbReference type="Pfam" id="PF24894">
    <property type="entry name" value="Hexapep_GlmU"/>
    <property type="match status" value="1"/>
</dbReference>
<comment type="similarity">
    <text evidence="1">Belongs to the bacterial/plant glucose-1-phosphate adenylyltransferase family.</text>
</comment>
<organism evidence="5 6">
    <name type="scientific">Natranaerobius thermophilus (strain ATCC BAA-1301 / DSM 18059 / JW/NM-WN-LF)</name>
    <dbReference type="NCBI Taxonomy" id="457570"/>
    <lineage>
        <taxon>Bacteria</taxon>
        <taxon>Bacillati</taxon>
        <taxon>Bacillota</taxon>
        <taxon>Clostridia</taxon>
        <taxon>Natranaerobiales</taxon>
        <taxon>Natranaerobiaceae</taxon>
        <taxon>Natranaerobius</taxon>
    </lineage>
</organism>
<dbReference type="InterPro" id="IPR011832">
    <property type="entry name" value="GlgDAde_trans"/>
</dbReference>
<dbReference type="InterPro" id="IPR005835">
    <property type="entry name" value="NTP_transferase_dom"/>
</dbReference>
<dbReference type="eggNOG" id="COG0448">
    <property type="taxonomic scope" value="Bacteria"/>
</dbReference>
<reference evidence="5 6" key="1">
    <citation type="submission" date="2008-04" db="EMBL/GenBank/DDBJ databases">
        <title>Complete sequence of chromosome of Natranaerobius thermophilus JW/NM-WN-LF.</title>
        <authorList>
            <consortium name="US DOE Joint Genome Institute"/>
            <person name="Copeland A."/>
            <person name="Lucas S."/>
            <person name="Lapidus A."/>
            <person name="Glavina del Rio T."/>
            <person name="Dalin E."/>
            <person name="Tice H."/>
            <person name="Bruce D."/>
            <person name="Goodwin L."/>
            <person name="Pitluck S."/>
            <person name="Chertkov O."/>
            <person name="Brettin T."/>
            <person name="Detter J.C."/>
            <person name="Han C."/>
            <person name="Kuske C.R."/>
            <person name="Schmutz J."/>
            <person name="Larimer F."/>
            <person name="Land M."/>
            <person name="Hauser L."/>
            <person name="Kyrpides N."/>
            <person name="Lykidis A."/>
            <person name="Mesbah N.M."/>
            <person name="Wiegel J."/>
        </authorList>
    </citation>
    <scope>NUCLEOTIDE SEQUENCE [LARGE SCALE GENOMIC DNA]</scope>
    <source>
        <strain evidence="6">ATCC BAA-1301 / DSM 18059 / JW/NM-WN-LF</strain>
    </source>
</reference>
<dbReference type="PANTHER" id="PTHR43523:SF6">
    <property type="entry name" value="GLYCOGEN BIOSYNTHESIS PROTEIN GLGD"/>
    <property type="match status" value="1"/>
</dbReference>
<dbReference type="Proteomes" id="UP000001683">
    <property type="component" value="Chromosome"/>
</dbReference>
<dbReference type="KEGG" id="nth:Nther_0560"/>
<name>B2A6E5_NATTJ</name>
<keyword evidence="6" id="KW-1185">Reference proteome</keyword>
<dbReference type="FunCoup" id="B2A6E5">
    <property type="interactions" value="25"/>
</dbReference>
<dbReference type="RefSeq" id="WP_012447042.1">
    <property type="nucleotide sequence ID" value="NC_010718.1"/>
</dbReference>
<dbReference type="STRING" id="457570.Nther_0560"/>
<dbReference type="OrthoDB" id="9801810at2"/>
<gene>
    <name evidence="5" type="ordered locus">Nther_0560</name>
</gene>